<keyword evidence="1" id="KW-1133">Transmembrane helix</keyword>
<protein>
    <submittedName>
        <fullName evidence="3">DUF3592 domain-containing protein</fullName>
    </submittedName>
</protein>
<reference evidence="3 4" key="1">
    <citation type="submission" date="2019-06" db="EMBL/GenBank/DDBJ databases">
        <title>The organization of the Streptococcus sanguinis genomes.</title>
        <authorList>
            <person name="Wang H.Y."/>
            <person name="Chen Y.Y.M."/>
            <person name="Wu C.H."/>
        </authorList>
    </citation>
    <scope>NUCLEOTIDE SEQUENCE [LARGE SCALE GENOMIC DNA]</scope>
    <source>
        <strain evidence="3 4">CGMH058</strain>
    </source>
</reference>
<name>A0A7H8UZ95_STRSA</name>
<evidence type="ECO:0000259" key="2">
    <source>
        <dbReference type="Pfam" id="PF12158"/>
    </source>
</evidence>
<dbReference type="InterPro" id="IPR021994">
    <property type="entry name" value="DUF3592"/>
</dbReference>
<dbReference type="AlphaFoldDB" id="A0A7H8UZ95"/>
<gene>
    <name evidence="3" type="ORF">FDP16_03560</name>
</gene>
<dbReference type="RefSeq" id="WP_176798585.1">
    <property type="nucleotide sequence ID" value="NZ_CP040798.1"/>
</dbReference>
<feature type="domain" description="DUF3592" evidence="2">
    <location>
        <begin position="41"/>
        <end position="136"/>
    </location>
</feature>
<dbReference type="Proteomes" id="UP000509535">
    <property type="component" value="Chromosome"/>
</dbReference>
<proteinExistence type="predicted"/>
<accession>A0A7H8UZ95</accession>
<evidence type="ECO:0000313" key="4">
    <source>
        <dbReference type="Proteomes" id="UP000509535"/>
    </source>
</evidence>
<evidence type="ECO:0000256" key="1">
    <source>
        <dbReference type="SAM" id="Phobius"/>
    </source>
</evidence>
<keyword evidence="1" id="KW-0812">Transmembrane</keyword>
<keyword evidence="1" id="KW-0472">Membrane</keyword>
<dbReference type="Pfam" id="PF12158">
    <property type="entry name" value="DUF3592"/>
    <property type="match status" value="1"/>
</dbReference>
<organism evidence="3 4">
    <name type="scientific">Streptococcus sanguinis</name>
    <dbReference type="NCBI Taxonomy" id="1305"/>
    <lineage>
        <taxon>Bacteria</taxon>
        <taxon>Bacillati</taxon>
        <taxon>Bacillota</taxon>
        <taxon>Bacilli</taxon>
        <taxon>Lactobacillales</taxon>
        <taxon>Streptococcaceae</taxon>
        <taxon>Streptococcus</taxon>
    </lineage>
</organism>
<sequence>MNPMIMIVVLGLLWLVIVFPLYLHYRKEISIRSKSTSLISGKVVGYNSSIYSRHGEPPQVALPLVEYTVHGKHYRKRLEYKQFIPASSGKIQKDVFSSGYVYGLDRSLDLRKIFPIGSNMTVYYNPKNPEEAYVERCISNEKYFKYLFIGFSIFFLILIGINFFLIFL</sequence>
<feature type="transmembrane region" description="Helical" evidence="1">
    <location>
        <begin position="6"/>
        <end position="25"/>
    </location>
</feature>
<feature type="transmembrane region" description="Helical" evidence="1">
    <location>
        <begin position="146"/>
        <end position="167"/>
    </location>
</feature>
<dbReference type="EMBL" id="CP040798">
    <property type="protein sequence ID" value="QLB49695.1"/>
    <property type="molecule type" value="Genomic_DNA"/>
</dbReference>
<evidence type="ECO:0000313" key="3">
    <source>
        <dbReference type="EMBL" id="QLB49695.1"/>
    </source>
</evidence>